<comment type="similarity">
    <text evidence="4">Belongs to the glutamate--cysteine ligase type 2 family. EgtA subfamily.</text>
</comment>
<evidence type="ECO:0000313" key="6">
    <source>
        <dbReference type="Proteomes" id="UP001374803"/>
    </source>
</evidence>
<keyword evidence="3 4" id="KW-0067">ATP-binding</keyword>
<dbReference type="Proteomes" id="UP001374803">
    <property type="component" value="Chromosome"/>
</dbReference>
<keyword evidence="2 4" id="KW-0547">Nucleotide-binding</keyword>
<proteinExistence type="inferred from homology"/>
<dbReference type="EMBL" id="CP089983">
    <property type="protein sequence ID" value="WXB07047.1"/>
    <property type="molecule type" value="Genomic_DNA"/>
</dbReference>
<keyword evidence="1 4" id="KW-0436">Ligase</keyword>
<comment type="catalytic activity">
    <reaction evidence="4">
        <text>L-cysteine + L-glutamate + ATP = gamma-L-glutamyl-L-cysteine + ADP + phosphate + H(+)</text>
        <dbReference type="Rhea" id="RHEA:13285"/>
        <dbReference type="ChEBI" id="CHEBI:15378"/>
        <dbReference type="ChEBI" id="CHEBI:29985"/>
        <dbReference type="ChEBI" id="CHEBI:30616"/>
        <dbReference type="ChEBI" id="CHEBI:35235"/>
        <dbReference type="ChEBI" id="CHEBI:43474"/>
        <dbReference type="ChEBI" id="CHEBI:58173"/>
        <dbReference type="ChEBI" id="CHEBI:456216"/>
        <dbReference type="EC" id="6.3.2.2"/>
    </reaction>
</comment>
<evidence type="ECO:0000256" key="4">
    <source>
        <dbReference type="PIRNR" id="PIRNR017901"/>
    </source>
</evidence>
<keyword evidence="6" id="KW-1185">Reference proteome</keyword>
<dbReference type="PANTHER" id="PTHR34378:SF1">
    <property type="entry name" value="GLUTAMATE--CYSTEINE LIGASE, CHLOROPLASTIC"/>
    <property type="match status" value="1"/>
</dbReference>
<organism evidence="5 6">
    <name type="scientific">Pendulispora rubella</name>
    <dbReference type="NCBI Taxonomy" id="2741070"/>
    <lineage>
        <taxon>Bacteria</taxon>
        <taxon>Pseudomonadati</taxon>
        <taxon>Myxococcota</taxon>
        <taxon>Myxococcia</taxon>
        <taxon>Myxococcales</taxon>
        <taxon>Sorangiineae</taxon>
        <taxon>Pendulisporaceae</taxon>
        <taxon>Pendulispora</taxon>
    </lineage>
</organism>
<dbReference type="GO" id="GO:0016874">
    <property type="term" value="F:ligase activity"/>
    <property type="evidence" value="ECO:0007669"/>
    <property type="project" value="UniProtKB-KW"/>
</dbReference>
<evidence type="ECO:0000256" key="2">
    <source>
        <dbReference type="ARBA" id="ARBA00022741"/>
    </source>
</evidence>
<dbReference type="InterPro" id="IPR006336">
    <property type="entry name" value="GCS2"/>
</dbReference>
<dbReference type="PIRSF" id="PIRSF017901">
    <property type="entry name" value="GCL"/>
    <property type="match status" value="1"/>
</dbReference>
<comment type="function">
    <text evidence="4">Catalyzes the synthesis of gamma-glutamylcysteine (gamma-GC).</text>
</comment>
<dbReference type="InterPro" id="IPR035434">
    <property type="entry name" value="GCL_bact_plant"/>
</dbReference>
<dbReference type="PANTHER" id="PTHR34378">
    <property type="entry name" value="GLUTAMATE--CYSTEINE LIGASE, CHLOROPLASTIC"/>
    <property type="match status" value="1"/>
</dbReference>
<sequence>MTLFYEQLLEPFVRSMKPEPSWRIGIESEKFGIDAETLAPLPYEGERGVLAVLSGMARHFGFLPVRERPDGPLLGLSRDGESITLEPGGQLELSGAPAADLHRVADEVERHGRELRTVSEELGIRWLGVGFHPLASTTELPWVPKSRYPIMRDYLPQRGARALDMMRRTCTVQANFDYASDEDAMRKLRVALKLSPIVTAMFANSPFVEGRKQGIRSERARVWLSVDPDRQGLLPALWDEKSRIRDYVEWALDVPMFLFKRDGKVIANTGQTFRSFWREGHHIYGATLEDWEMHLNTLFPEVRLKRTIEVRGADSVSSREVCALPALWTGILYDEKALGQAEEVSADWTYARMEALRAVIARDGLGATFFGRHKVRDVALHLLAIAEGGLRRRARPRENGVKTGADETIYLAPLVDLVGSGRSPADRMLEGFDEGSPVELGQTVSRQIALRAEY</sequence>
<dbReference type="RefSeq" id="WP_394836707.1">
    <property type="nucleotide sequence ID" value="NZ_CP089929.1"/>
</dbReference>
<reference evidence="5" key="1">
    <citation type="submission" date="2021-12" db="EMBL/GenBank/DDBJ databases">
        <title>Discovery of the Pendulisporaceae a myxobacterial family with distinct sporulation behavior and unique specialized metabolism.</title>
        <authorList>
            <person name="Garcia R."/>
            <person name="Popoff A."/>
            <person name="Bader C.D."/>
            <person name="Loehr J."/>
            <person name="Walesch S."/>
            <person name="Walt C."/>
            <person name="Boldt J."/>
            <person name="Bunk B."/>
            <person name="Haeckl F.J.F.P.J."/>
            <person name="Gunesch A.P."/>
            <person name="Birkelbach J."/>
            <person name="Nuebel U."/>
            <person name="Pietschmann T."/>
            <person name="Bach T."/>
            <person name="Mueller R."/>
        </authorList>
    </citation>
    <scope>NUCLEOTIDE SEQUENCE</scope>
    <source>
        <strain evidence="5">MSr11367</strain>
    </source>
</reference>
<protein>
    <recommendedName>
        <fullName evidence="4">Glutamate--cysteine ligase</fullName>
        <ecNumber evidence="4">6.3.2.2</ecNumber>
    </recommendedName>
</protein>
<dbReference type="SUPFAM" id="SSF55931">
    <property type="entry name" value="Glutamine synthetase/guanido kinase"/>
    <property type="match status" value="1"/>
</dbReference>
<accession>A0ABZ2LE77</accession>
<evidence type="ECO:0000313" key="5">
    <source>
        <dbReference type="EMBL" id="WXB07047.1"/>
    </source>
</evidence>
<evidence type="ECO:0000256" key="3">
    <source>
        <dbReference type="ARBA" id="ARBA00022840"/>
    </source>
</evidence>
<dbReference type="Pfam" id="PF04107">
    <property type="entry name" value="GCS2"/>
    <property type="match status" value="1"/>
</dbReference>
<gene>
    <name evidence="5" type="ORF">LVJ94_07345</name>
</gene>
<name>A0ABZ2LE77_9BACT</name>
<dbReference type="EC" id="6.3.2.2" evidence="4"/>
<evidence type="ECO:0000256" key="1">
    <source>
        <dbReference type="ARBA" id="ARBA00022598"/>
    </source>
</evidence>
<dbReference type="Gene3D" id="3.30.590.20">
    <property type="match status" value="1"/>
</dbReference>
<dbReference type="InterPro" id="IPR014746">
    <property type="entry name" value="Gln_synth/guanido_kin_cat_dom"/>
</dbReference>